<evidence type="ECO:0000313" key="1">
    <source>
        <dbReference type="EMBL" id="GHE67199.1"/>
    </source>
</evidence>
<gene>
    <name evidence="1" type="ORF">GCM10011340_23360</name>
</gene>
<comment type="caution">
    <text evidence="1">The sequence shown here is derived from an EMBL/GenBank/DDBJ whole genome shotgun (WGS) entry which is preliminary data.</text>
</comment>
<keyword evidence="2" id="KW-1185">Reference proteome</keyword>
<accession>A0ABQ3I6U8</accession>
<sequence length="146" mass="16234">MRIVSLADSALVCLRYVTLPKLNTSKVPKGLMKNSIRTLFMAFILFSVSTLLAQDKAAKDYVGQYISSTDRGFDITVSLNNENVLMAQPSDKSQPLTEMVEVAGDKYELKNTKGLRISFTRNKEGVVISLTFEGGNRKFEATKKTE</sequence>
<evidence type="ECO:0008006" key="3">
    <source>
        <dbReference type="Google" id="ProtNLM"/>
    </source>
</evidence>
<protein>
    <recommendedName>
        <fullName evidence="3">DUF3471 domain-containing protein</fullName>
    </recommendedName>
</protein>
<proteinExistence type="predicted"/>
<organism evidence="1 2">
    <name type="scientific">Roseivirga thermotolerans</name>
    <dbReference type="NCBI Taxonomy" id="1758176"/>
    <lineage>
        <taxon>Bacteria</taxon>
        <taxon>Pseudomonadati</taxon>
        <taxon>Bacteroidota</taxon>
        <taxon>Cytophagia</taxon>
        <taxon>Cytophagales</taxon>
        <taxon>Roseivirgaceae</taxon>
        <taxon>Roseivirga</taxon>
    </lineage>
</organism>
<name>A0ABQ3I6U8_9BACT</name>
<dbReference type="EMBL" id="BNAG01000003">
    <property type="protein sequence ID" value="GHE67199.1"/>
    <property type="molecule type" value="Genomic_DNA"/>
</dbReference>
<evidence type="ECO:0000313" key="2">
    <source>
        <dbReference type="Proteomes" id="UP000658258"/>
    </source>
</evidence>
<dbReference type="Proteomes" id="UP000658258">
    <property type="component" value="Unassembled WGS sequence"/>
</dbReference>
<reference evidence="2" key="1">
    <citation type="journal article" date="2019" name="Int. J. Syst. Evol. Microbiol.">
        <title>The Global Catalogue of Microorganisms (GCM) 10K type strain sequencing project: providing services to taxonomists for standard genome sequencing and annotation.</title>
        <authorList>
            <consortium name="The Broad Institute Genomics Platform"/>
            <consortium name="The Broad Institute Genome Sequencing Center for Infectious Disease"/>
            <person name="Wu L."/>
            <person name="Ma J."/>
        </authorList>
    </citation>
    <scope>NUCLEOTIDE SEQUENCE [LARGE SCALE GENOMIC DNA]</scope>
    <source>
        <strain evidence="2">CGMCC 1.15111</strain>
    </source>
</reference>